<dbReference type="Proteomes" id="UP000001557">
    <property type="component" value="Chromosome"/>
</dbReference>
<dbReference type="Pfam" id="PF00534">
    <property type="entry name" value="Glycos_transf_1"/>
    <property type="match status" value="1"/>
</dbReference>
<dbReference type="KEGG" id="sbl:Sbal_2882"/>
<accession>A3D6K2</accession>
<dbReference type="Gene3D" id="3.40.50.2000">
    <property type="entry name" value="Glycogen Phosphorylase B"/>
    <property type="match status" value="2"/>
</dbReference>
<dbReference type="SUPFAM" id="SSF53756">
    <property type="entry name" value="UDP-Glycosyltransferase/glycogen phosphorylase"/>
    <property type="match status" value="1"/>
</dbReference>
<keyword evidence="3" id="KW-1185">Reference proteome</keyword>
<dbReference type="EMBL" id="CP000563">
    <property type="protein sequence ID" value="ABN62365.1"/>
    <property type="molecule type" value="Genomic_DNA"/>
</dbReference>
<gene>
    <name evidence="2" type="ordered locus">Sbal_2882</name>
</gene>
<proteinExistence type="predicted"/>
<sequence length="348" mass="39990">MENVKLHLLLLNAYDFGGIERASCTLLRSFLDVNIKCDLFSVRGEEDKSSHYIYPQKPIDLKAGHNDFVKLYHYVKSLSDDIVVISTYDRITIMLSFLFIFLRKKCKLIAHQHADYYAHSKKVRLLRYFFYRRVNTICSLTKQDMQFYLKWHPDVKLIPNILSIPANDNAKNIDLRDRSIDLIAIGRLDSIKRFQDFIVTANTLIKSEVINKALLVGDGPEYSLLNDLDEHQIMIGRNDDVFSLLSNSKILLVTSSRESFSMVILEAMSQGCLVISYDCPTGPSELIQNNVNGYLIDNSNRALLEEKCSYVIKHLDDNNMISKNAILTSLDYSSSKIVNKWIDIINEN</sequence>
<dbReference type="STRING" id="325240.Sbal_2882"/>
<dbReference type="GO" id="GO:1901135">
    <property type="term" value="P:carbohydrate derivative metabolic process"/>
    <property type="evidence" value="ECO:0007669"/>
    <property type="project" value="UniProtKB-ARBA"/>
</dbReference>
<dbReference type="OrthoDB" id="6286688at2"/>
<name>A3D6K2_SHEB5</name>
<evidence type="ECO:0000259" key="1">
    <source>
        <dbReference type="Pfam" id="PF00534"/>
    </source>
</evidence>
<dbReference type="RefSeq" id="WP_011847276.1">
    <property type="nucleotide sequence ID" value="NC_009052.1"/>
</dbReference>
<keyword evidence="2" id="KW-0808">Transferase</keyword>
<organism evidence="2 3">
    <name type="scientific">Shewanella baltica (strain OS155 / ATCC BAA-1091)</name>
    <dbReference type="NCBI Taxonomy" id="325240"/>
    <lineage>
        <taxon>Bacteria</taxon>
        <taxon>Pseudomonadati</taxon>
        <taxon>Pseudomonadota</taxon>
        <taxon>Gammaproteobacteria</taxon>
        <taxon>Alteromonadales</taxon>
        <taxon>Shewanellaceae</taxon>
        <taxon>Shewanella</taxon>
    </lineage>
</organism>
<dbReference type="GO" id="GO:0016757">
    <property type="term" value="F:glycosyltransferase activity"/>
    <property type="evidence" value="ECO:0007669"/>
    <property type="project" value="InterPro"/>
</dbReference>
<dbReference type="AlphaFoldDB" id="A3D6K2"/>
<dbReference type="CAZy" id="GT4">
    <property type="family name" value="Glycosyltransferase Family 4"/>
</dbReference>
<feature type="domain" description="Glycosyl transferase family 1" evidence="1">
    <location>
        <begin position="172"/>
        <end position="325"/>
    </location>
</feature>
<dbReference type="HOGENOM" id="CLU_009583_0_0_6"/>
<dbReference type="PANTHER" id="PTHR12526">
    <property type="entry name" value="GLYCOSYLTRANSFERASE"/>
    <property type="match status" value="1"/>
</dbReference>
<evidence type="ECO:0000313" key="3">
    <source>
        <dbReference type="Proteomes" id="UP000001557"/>
    </source>
</evidence>
<evidence type="ECO:0000313" key="2">
    <source>
        <dbReference type="EMBL" id="ABN62365.1"/>
    </source>
</evidence>
<dbReference type="InterPro" id="IPR001296">
    <property type="entry name" value="Glyco_trans_1"/>
</dbReference>
<protein>
    <submittedName>
        <fullName evidence="2">Glycosyl transferase, group 1</fullName>
    </submittedName>
</protein>
<reference evidence="2 3" key="1">
    <citation type="submission" date="2007-02" db="EMBL/GenBank/DDBJ databases">
        <title>Complete sequence of chromosome of Shewanella baltica OS155.</title>
        <authorList>
            <consortium name="US DOE Joint Genome Institute"/>
            <person name="Copeland A."/>
            <person name="Lucas S."/>
            <person name="Lapidus A."/>
            <person name="Barry K."/>
            <person name="Detter J.C."/>
            <person name="Glavina del Rio T."/>
            <person name="Hammon N."/>
            <person name="Israni S."/>
            <person name="Dalin E."/>
            <person name="Tice H."/>
            <person name="Pitluck S."/>
            <person name="Sims D.R."/>
            <person name="Brettin T."/>
            <person name="Bruce D."/>
            <person name="Han C."/>
            <person name="Tapia R."/>
            <person name="Brainard J."/>
            <person name="Schmutz J."/>
            <person name="Larimer F."/>
            <person name="Land M."/>
            <person name="Hauser L."/>
            <person name="Kyrpides N."/>
            <person name="Mikhailova N."/>
            <person name="Brettar I."/>
            <person name="Klappenbach J."/>
            <person name="Konstantinidis K."/>
            <person name="Rodrigues J."/>
            <person name="Tiedje J."/>
            <person name="Richardson P."/>
        </authorList>
    </citation>
    <scope>NUCLEOTIDE SEQUENCE [LARGE SCALE GENOMIC DNA]</scope>
    <source>
        <strain evidence="3">OS155 / ATCC BAA-1091</strain>
    </source>
</reference>